<feature type="domain" description="Myb-like" evidence="5">
    <location>
        <begin position="111"/>
        <end position="160"/>
    </location>
</feature>
<dbReference type="SUPFAM" id="SSF46689">
    <property type="entry name" value="Homeodomain-like"/>
    <property type="match status" value="2"/>
</dbReference>
<keyword evidence="11" id="KW-1185">Reference proteome</keyword>
<dbReference type="InterPro" id="IPR009057">
    <property type="entry name" value="Homeodomain-like_sf"/>
</dbReference>
<feature type="domain" description="Myb-like" evidence="5">
    <location>
        <begin position="53"/>
        <end position="110"/>
    </location>
</feature>
<dbReference type="InterPro" id="IPR017884">
    <property type="entry name" value="SANT_dom"/>
</dbReference>
<accession>A0A4P9WZ88</accession>
<name>A0A4P9WZ88_9FUNG</name>
<evidence type="ECO:0000256" key="3">
    <source>
        <dbReference type="ARBA" id="ARBA00023163"/>
    </source>
</evidence>
<dbReference type="InterPro" id="IPR017930">
    <property type="entry name" value="Myb_dom"/>
</dbReference>
<evidence type="ECO:0000313" key="10">
    <source>
        <dbReference type="Proteomes" id="UP000268535"/>
    </source>
</evidence>
<dbReference type="PROSITE" id="PS51294">
    <property type="entry name" value="HTH_MYB"/>
    <property type="match status" value="2"/>
</dbReference>
<dbReference type="Proteomes" id="UP000268535">
    <property type="component" value="Unassembled WGS sequence"/>
</dbReference>
<organism evidence="8 10">
    <name type="scientific">Caulochytrium protostelioides</name>
    <dbReference type="NCBI Taxonomy" id="1555241"/>
    <lineage>
        <taxon>Eukaryota</taxon>
        <taxon>Fungi</taxon>
        <taxon>Fungi incertae sedis</taxon>
        <taxon>Chytridiomycota</taxon>
        <taxon>Chytridiomycota incertae sedis</taxon>
        <taxon>Chytridiomycetes</taxon>
        <taxon>Caulochytriales</taxon>
        <taxon>Caulochytriaceae</taxon>
        <taxon>Caulochytrium</taxon>
    </lineage>
</organism>
<protein>
    <recommendedName>
        <fullName evidence="12">Homeodomain-like protein</fullName>
    </recommendedName>
</protein>
<dbReference type="EMBL" id="ML014177">
    <property type="protein sequence ID" value="RKP01299.1"/>
    <property type="molecule type" value="Genomic_DNA"/>
</dbReference>
<dbReference type="InterPro" id="IPR001005">
    <property type="entry name" value="SANT/Myb"/>
</dbReference>
<evidence type="ECO:0000313" key="8">
    <source>
        <dbReference type="EMBL" id="RKO98042.1"/>
    </source>
</evidence>
<dbReference type="PROSITE" id="PS50090">
    <property type="entry name" value="MYB_LIKE"/>
    <property type="match status" value="3"/>
</dbReference>
<dbReference type="GO" id="GO:0042795">
    <property type="term" value="P:snRNA transcription by RNA polymerase II"/>
    <property type="evidence" value="ECO:0007669"/>
    <property type="project" value="TreeGrafter"/>
</dbReference>
<evidence type="ECO:0000259" key="5">
    <source>
        <dbReference type="PROSITE" id="PS50090"/>
    </source>
</evidence>
<evidence type="ECO:0008006" key="12">
    <source>
        <dbReference type="Google" id="ProtNLM"/>
    </source>
</evidence>
<feature type="domain" description="Myb-like" evidence="5">
    <location>
        <begin position="6"/>
        <end position="52"/>
    </location>
</feature>
<keyword evidence="2" id="KW-0238">DNA-binding</keyword>
<reference evidence="8" key="3">
    <citation type="submission" date="2018-08" db="EMBL/GenBank/DDBJ databases">
        <title>Leveraging single-cell genomics to expand the Fungal Tree of Life.</title>
        <authorList>
            <consortium name="DOE Joint Genome Institute"/>
            <person name="Ahrendt S.R."/>
            <person name="Quandt C.A."/>
            <person name="Ciobanu D."/>
            <person name="Clum A."/>
            <person name="Salamov A."/>
            <person name="Andreopoulos B."/>
            <person name="Cheng J.-F."/>
            <person name="Woyke T."/>
            <person name="Pelin A."/>
            <person name="Henrissat B."/>
            <person name="Reynolds N."/>
            <person name="Benny G.L."/>
            <person name="Smith M.E."/>
            <person name="James T.Y."/>
            <person name="Grigoriev I.V."/>
        </authorList>
    </citation>
    <scope>NUCLEOTIDE SEQUENCE</scope>
    <source>
        <strain evidence="8">ATCC 52028</strain>
    </source>
</reference>
<keyword evidence="4" id="KW-0539">Nucleus</keyword>
<keyword evidence="1" id="KW-0805">Transcription regulation</keyword>
<dbReference type="GO" id="GO:0042796">
    <property type="term" value="P:snRNA transcription by RNA polymerase III"/>
    <property type="evidence" value="ECO:0007669"/>
    <property type="project" value="TreeGrafter"/>
</dbReference>
<feature type="domain" description="HTH myb-type" evidence="7">
    <location>
        <begin position="1"/>
        <end position="56"/>
    </location>
</feature>
<dbReference type="AlphaFoldDB" id="A0A4P9WZ88"/>
<dbReference type="GO" id="GO:0001006">
    <property type="term" value="F:RNA polymerase III type 3 promoter sequence-specific DNA binding"/>
    <property type="evidence" value="ECO:0007669"/>
    <property type="project" value="TreeGrafter"/>
</dbReference>
<evidence type="ECO:0000313" key="11">
    <source>
        <dbReference type="Proteomes" id="UP000274922"/>
    </source>
</evidence>
<feature type="non-terminal residue" evidence="8">
    <location>
        <position position="160"/>
    </location>
</feature>
<gene>
    <name evidence="8" type="ORF">CAUPRSCDRAFT_5534</name>
    <name evidence="9" type="ORF">CXG81DRAFT_12201</name>
</gene>
<evidence type="ECO:0000259" key="7">
    <source>
        <dbReference type="PROSITE" id="PS51294"/>
    </source>
</evidence>
<dbReference type="OrthoDB" id="2143914at2759"/>
<dbReference type="Pfam" id="PF00249">
    <property type="entry name" value="Myb_DNA-binding"/>
    <property type="match status" value="3"/>
</dbReference>
<reference evidence="10 11" key="1">
    <citation type="journal article" date="2018" name="Nat. Microbiol.">
        <title>Leveraging single-cell genomics to expand the fungal tree of life.</title>
        <authorList>
            <person name="Ahrendt S.R."/>
            <person name="Quandt C.A."/>
            <person name="Ciobanu D."/>
            <person name="Clum A."/>
            <person name="Salamov A."/>
            <person name="Andreopoulos B."/>
            <person name="Cheng J.F."/>
            <person name="Woyke T."/>
            <person name="Pelin A."/>
            <person name="Henrissat B."/>
            <person name="Reynolds N.K."/>
            <person name="Benny G.L."/>
            <person name="Smith M.E."/>
            <person name="James T.Y."/>
            <person name="Grigoriev I.V."/>
        </authorList>
    </citation>
    <scope>NUCLEOTIDE SEQUENCE [LARGE SCALE GENOMIC DNA]</scope>
    <source>
        <strain evidence="10 11">ATCC 52028</strain>
    </source>
</reference>
<dbReference type="EMBL" id="ML009123">
    <property type="protein sequence ID" value="RKO98042.1"/>
    <property type="molecule type" value="Genomic_DNA"/>
</dbReference>
<feature type="domain" description="HTH myb-type" evidence="7">
    <location>
        <begin position="111"/>
        <end position="160"/>
    </location>
</feature>
<evidence type="ECO:0000256" key="2">
    <source>
        <dbReference type="ARBA" id="ARBA00023125"/>
    </source>
</evidence>
<evidence type="ECO:0000259" key="6">
    <source>
        <dbReference type="PROSITE" id="PS51293"/>
    </source>
</evidence>
<dbReference type="GO" id="GO:0000978">
    <property type="term" value="F:RNA polymerase II cis-regulatory region sequence-specific DNA binding"/>
    <property type="evidence" value="ECO:0007669"/>
    <property type="project" value="TreeGrafter"/>
</dbReference>
<evidence type="ECO:0000313" key="9">
    <source>
        <dbReference type="EMBL" id="RKP01299.1"/>
    </source>
</evidence>
<evidence type="ECO:0000256" key="1">
    <source>
        <dbReference type="ARBA" id="ARBA00023015"/>
    </source>
</evidence>
<dbReference type="GO" id="GO:0019185">
    <property type="term" value="C:snRNA-activating protein complex"/>
    <property type="evidence" value="ECO:0007669"/>
    <property type="project" value="TreeGrafter"/>
</dbReference>
<dbReference type="PANTHER" id="PTHR46621">
    <property type="entry name" value="SNRNA-ACTIVATING PROTEIN COMPLEX SUBUNIT 4"/>
    <property type="match status" value="1"/>
</dbReference>
<reference evidence="9" key="2">
    <citation type="submission" date="2018-04" db="EMBL/GenBank/DDBJ databases">
        <title>Leveraging single-cell genomics to expand the Fungal Tree of Life.</title>
        <authorList>
            <consortium name="DOE Joint Genome Institute"/>
            <person name="Ahrendt S.R."/>
            <person name="Quandt C.A."/>
            <person name="Ciobanu D."/>
            <person name="Clum A."/>
            <person name="Salamov A."/>
            <person name="Andreopoulos B."/>
            <person name="Cheng J.-F."/>
            <person name="Woyke T."/>
            <person name="Pelin A."/>
            <person name="Henrissat B."/>
            <person name="Benny G.L."/>
            <person name="Smith M.E."/>
            <person name="James T.Y."/>
            <person name="Grigoriev I.V."/>
        </authorList>
    </citation>
    <scope>NUCLEOTIDE SEQUENCE</scope>
    <source>
        <strain evidence="9">ATCC 52028</strain>
    </source>
</reference>
<proteinExistence type="predicted"/>
<keyword evidence="3" id="KW-0804">Transcription</keyword>
<dbReference type="InterPro" id="IPR051575">
    <property type="entry name" value="Myb-like_DNA-bd"/>
</dbReference>
<sequence>MSNAYNKWTPEEDALLRAGVALHGTTGKWPAIASMIAGRSAVQCSTRWSGALNTTIIRGKWRREDDAILREAYAEQFASLIVSALNWQKVADRVPGRTSLQCMARYQETLDPRIRKGKWDAWEDELLVKGLHEHGKSWIKISTNIPGRTQRQCRTRWLQL</sequence>
<dbReference type="Gene3D" id="1.10.10.60">
    <property type="entry name" value="Homeodomain-like"/>
    <property type="match status" value="3"/>
</dbReference>
<dbReference type="SMART" id="SM00717">
    <property type="entry name" value="SANT"/>
    <property type="match status" value="3"/>
</dbReference>
<dbReference type="STRING" id="1555241.A0A4P9WZ88"/>
<feature type="domain" description="SANT" evidence="6">
    <location>
        <begin position="114"/>
        <end position="160"/>
    </location>
</feature>
<dbReference type="CDD" id="cd00167">
    <property type="entry name" value="SANT"/>
    <property type="match status" value="3"/>
</dbReference>
<dbReference type="PANTHER" id="PTHR46621:SF1">
    <property type="entry name" value="SNRNA-ACTIVATING PROTEIN COMPLEX SUBUNIT 4"/>
    <property type="match status" value="1"/>
</dbReference>
<dbReference type="Proteomes" id="UP000274922">
    <property type="component" value="Unassembled WGS sequence"/>
</dbReference>
<evidence type="ECO:0000256" key="4">
    <source>
        <dbReference type="ARBA" id="ARBA00023242"/>
    </source>
</evidence>
<dbReference type="PROSITE" id="PS51293">
    <property type="entry name" value="SANT"/>
    <property type="match status" value="1"/>
</dbReference>